<feature type="compositionally biased region" description="Low complexity" evidence="1">
    <location>
        <begin position="50"/>
        <end position="64"/>
    </location>
</feature>
<dbReference type="Proteomes" id="UP001529510">
    <property type="component" value="Unassembled WGS sequence"/>
</dbReference>
<proteinExistence type="predicted"/>
<gene>
    <name evidence="2" type="ORF">M9458_038387</name>
</gene>
<evidence type="ECO:0000313" key="3">
    <source>
        <dbReference type="Proteomes" id="UP001529510"/>
    </source>
</evidence>
<dbReference type="AlphaFoldDB" id="A0ABD0NXD5"/>
<feature type="non-terminal residue" evidence="2">
    <location>
        <position position="74"/>
    </location>
</feature>
<organism evidence="2 3">
    <name type="scientific">Cirrhinus mrigala</name>
    <name type="common">Mrigala</name>
    <dbReference type="NCBI Taxonomy" id="683832"/>
    <lineage>
        <taxon>Eukaryota</taxon>
        <taxon>Metazoa</taxon>
        <taxon>Chordata</taxon>
        <taxon>Craniata</taxon>
        <taxon>Vertebrata</taxon>
        <taxon>Euteleostomi</taxon>
        <taxon>Actinopterygii</taxon>
        <taxon>Neopterygii</taxon>
        <taxon>Teleostei</taxon>
        <taxon>Ostariophysi</taxon>
        <taxon>Cypriniformes</taxon>
        <taxon>Cyprinidae</taxon>
        <taxon>Labeoninae</taxon>
        <taxon>Labeonini</taxon>
        <taxon>Cirrhinus</taxon>
    </lineage>
</organism>
<keyword evidence="3" id="KW-1185">Reference proteome</keyword>
<evidence type="ECO:0000313" key="2">
    <source>
        <dbReference type="EMBL" id="KAL0166543.1"/>
    </source>
</evidence>
<comment type="caution">
    <text evidence="2">The sequence shown here is derived from an EMBL/GenBank/DDBJ whole genome shotgun (WGS) entry which is preliminary data.</text>
</comment>
<protein>
    <submittedName>
        <fullName evidence="2">Uncharacterized protein</fullName>
    </submittedName>
</protein>
<dbReference type="EMBL" id="JAMKFB020000019">
    <property type="protein sequence ID" value="KAL0166543.1"/>
    <property type="molecule type" value="Genomic_DNA"/>
</dbReference>
<evidence type="ECO:0000256" key="1">
    <source>
        <dbReference type="SAM" id="MobiDB-lite"/>
    </source>
</evidence>
<feature type="compositionally biased region" description="Pro residues" evidence="1">
    <location>
        <begin position="40"/>
        <end position="49"/>
    </location>
</feature>
<reference evidence="2 3" key="1">
    <citation type="submission" date="2024-05" db="EMBL/GenBank/DDBJ databases">
        <title>Genome sequencing and assembly of Indian major carp, Cirrhinus mrigala (Hamilton, 1822).</title>
        <authorList>
            <person name="Mohindra V."/>
            <person name="Chowdhury L.M."/>
            <person name="Lal K."/>
            <person name="Jena J.K."/>
        </authorList>
    </citation>
    <scope>NUCLEOTIDE SEQUENCE [LARGE SCALE GENOMIC DNA]</scope>
    <source>
        <strain evidence="2">CM1030</strain>
        <tissue evidence="2">Blood</tissue>
    </source>
</reference>
<feature type="compositionally biased region" description="Pro residues" evidence="1">
    <location>
        <begin position="65"/>
        <end position="74"/>
    </location>
</feature>
<name>A0ABD0NXD5_CIRMR</name>
<accession>A0ABD0NXD5</accession>
<feature type="region of interest" description="Disordered" evidence="1">
    <location>
        <begin position="27"/>
        <end position="74"/>
    </location>
</feature>
<feature type="non-terminal residue" evidence="2">
    <location>
        <position position="1"/>
    </location>
</feature>
<sequence>AETHLVFPKSASVERLRQVRETIAAERDQRLQSQQSARVPPSPAPPPSLPSASSAGSASATAVPTPAPAAMPFI</sequence>